<evidence type="ECO:0000259" key="6">
    <source>
        <dbReference type="PROSITE" id="PS50109"/>
    </source>
</evidence>
<dbReference type="OrthoDB" id="9816309at2"/>
<organism evidence="7 8">
    <name type="scientific">Indibacter alkaliphilus (strain CCUG 57479 / KCTC 22604 / LW1)</name>
    <dbReference type="NCBI Taxonomy" id="1189612"/>
    <lineage>
        <taxon>Bacteria</taxon>
        <taxon>Pseudomonadati</taxon>
        <taxon>Bacteroidota</taxon>
        <taxon>Cytophagia</taxon>
        <taxon>Cytophagales</taxon>
        <taxon>Cyclobacteriaceae</taxon>
    </lineage>
</organism>
<dbReference type="AlphaFoldDB" id="S2DEC7"/>
<evidence type="ECO:0000256" key="3">
    <source>
        <dbReference type="ARBA" id="ARBA00022553"/>
    </source>
</evidence>
<dbReference type="SUPFAM" id="SSF55874">
    <property type="entry name" value="ATPase domain of HSP90 chaperone/DNA topoisomerase II/histidine kinase"/>
    <property type="match status" value="1"/>
</dbReference>
<reference evidence="7 8" key="1">
    <citation type="journal article" date="2013" name="Genome Announc.">
        <title>Draft Genome Sequence of Indibacter alkaliphilus Strain LW1T, Isolated from Lonar Lake, a Haloalkaline Lake in the Buldana District of Maharashtra, India.</title>
        <authorList>
            <person name="Singh A."/>
            <person name="Kumar Jangir P."/>
            <person name="Sharma R."/>
            <person name="Singh A."/>
            <person name="Kumar Pinnaka A."/>
            <person name="Shivaji S."/>
        </authorList>
    </citation>
    <scope>NUCLEOTIDE SEQUENCE [LARGE SCALE GENOMIC DNA]</scope>
    <source>
        <strain evidence="8">CCUG 57479 / KCTC 22604 / LW1</strain>
    </source>
</reference>
<dbReference type="Proteomes" id="UP000006073">
    <property type="component" value="Unassembled WGS sequence"/>
</dbReference>
<dbReference type="InterPro" id="IPR004358">
    <property type="entry name" value="Sig_transdc_His_kin-like_C"/>
</dbReference>
<evidence type="ECO:0000256" key="1">
    <source>
        <dbReference type="ARBA" id="ARBA00000085"/>
    </source>
</evidence>
<dbReference type="SMART" id="SM00387">
    <property type="entry name" value="HATPase_c"/>
    <property type="match status" value="1"/>
</dbReference>
<dbReference type="EC" id="2.7.13.3" evidence="2"/>
<evidence type="ECO:0000256" key="5">
    <source>
        <dbReference type="ARBA" id="ARBA00022777"/>
    </source>
</evidence>
<name>S2DEC7_INDAL</name>
<keyword evidence="5 7" id="KW-0418">Kinase</keyword>
<keyword evidence="3" id="KW-0597">Phosphoprotein</keyword>
<dbReference type="EMBL" id="ALWO02000038">
    <property type="protein sequence ID" value="EOZ95360.1"/>
    <property type="molecule type" value="Genomic_DNA"/>
</dbReference>
<dbReference type="InterPro" id="IPR003594">
    <property type="entry name" value="HATPase_dom"/>
</dbReference>
<dbReference type="InterPro" id="IPR005467">
    <property type="entry name" value="His_kinase_dom"/>
</dbReference>
<dbReference type="Gene3D" id="3.30.565.10">
    <property type="entry name" value="Histidine kinase-like ATPase, C-terminal domain"/>
    <property type="match status" value="1"/>
</dbReference>
<dbReference type="PANTHER" id="PTHR43304">
    <property type="entry name" value="PHYTOCHROME-LIKE PROTEIN CPH1"/>
    <property type="match status" value="1"/>
</dbReference>
<dbReference type="STRING" id="1189612.A33Q_3280"/>
<proteinExistence type="predicted"/>
<evidence type="ECO:0000313" key="7">
    <source>
        <dbReference type="EMBL" id="EOZ95360.1"/>
    </source>
</evidence>
<dbReference type="GO" id="GO:0007165">
    <property type="term" value="P:signal transduction"/>
    <property type="evidence" value="ECO:0007669"/>
    <property type="project" value="UniProtKB-ARBA"/>
</dbReference>
<gene>
    <name evidence="7" type="ORF">A33Q_3280</name>
</gene>
<protein>
    <recommendedName>
        <fullName evidence="2">histidine kinase</fullName>
        <ecNumber evidence="2">2.7.13.3</ecNumber>
    </recommendedName>
</protein>
<keyword evidence="8" id="KW-1185">Reference proteome</keyword>
<comment type="caution">
    <text evidence="7">The sequence shown here is derived from an EMBL/GenBank/DDBJ whole genome shotgun (WGS) entry which is preliminary data.</text>
</comment>
<evidence type="ECO:0000256" key="2">
    <source>
        <dbReference type="ARBA" id="ARBA00012438"/>
    </source>
</evidence>
<comment type="catalytic activity">
    <reaction evidence="1">
        <text>ATP + protein L-histidine = ADP + protein N-phospho-L-histidine.</text>
        <dbReference type="EC" id="2.7.13.3"/>
    </reaction>
</comment>
<dbReference type="PANTHER" id="PTHR43304:SF1">
    <property type="entry name" value="PAC DOMAIN-CONTAINING PROTEIN"/>
    <property type="match status" value="1"/>
</dbReference>
<evidence type="ECO:0000256" key="4">
    <source>
        <dbReference type="ARBA" id="ARBA00022679"/>
    </source>
</evidence>
<dbReference type="PRINTS" id="PR00344">
    <property type="entry name" value="BCTRLSENSOR"/>
</dbReference>
<feature type="domain" description="Histidine kinase" evidence="6">
    <location>
        <begin position="1"/>
        <end position="146"/>
    </location>
</feature>
<sequence length="146" mass="16605">MIDLNELLPEVLKYHQTEIDAKSAKIEYISLPTIFMYKISMAQIFQNLIGNALKYSKTDTPPLIHVACTESESSYQFSVSDNGIGIHPDFHEKIFALFQRLHNKSEYSGTGLGLSIVQKILQNNKGKIWVESEENKGSTFYFTLPK</sequence>
<accession>S2DEC7</accession>
<evidence type="ECO:0000313" key="8">
    <source>
        <dbReference type="Proteomes" id="UP000006073"/>
    </source>
</evidence>
<dbReference type="RefSeq" id="WP_009035293.1">
    <property type="nucleotide sequence ID" value="NZ_ALWO02000038.1"/>
</dbReference>
<dbReference type="InterPro" id="IPR052162">
    <property type="entry name" value="Sensor_kinase/Photoreceptor"/>
</dbReference>
<dbReference type="PROSITE" id="PS50109">
    <property type="entry name" value="HIS_KIN"/>
    <property type="match status" value="1"/>
</dbReference>
<keyword evidence="4" id="KW-0808">Transferase</keyword>
<dbReference type="Pfam" id="PF02518">
    <property type="entry name" value="HATPase_c"/>
    <property type="match status" value="1"/>
</dbReference>
<dbReference type="InterPro" id="IPR036890">
    <property type="entry name" value="HATPase_C_sf"/>
</dbReference>
<dbReference type="GO" id="GO:0004673">
    <property type="term" value="F:protein histidine kinase activity"/>
    <property type="evidence" value="ECO:0007669"/>
    <property type="project" value="UniProtKB-EC"/>
</dbReference>
<dbReference type="FunFam" id="3.30.565.10:FF:000006">
    <property type="entry name" value="Sensor histidine kinase WalK"/>
    <property type="match status" value="1"/>
</dbReference>
<dbReference type="eggNOG" id="COG4251">
    <property type="taxonomic scope" value="Bacteria"/>
</dbReference>